<dbReference type="InterPro" id="IPR004108">
    <property type="entry name" value="Fe_hydrogenase_lsu_C"/>
</dbReference>
<dbReference type="GeneID" id="92742234"/>
<dbReference type="EC" id="1.12.7.2" evidence="5"/>
<keyword evidence="3" id="KW-0411">Iron-sulfur</keyword>
<dbReference type="PROSITE" id="PS51379">
    <property type="entry name" value="4FE4S_FER_2"/>
    <property type="match status" value="2"/>
</dbReference>
<dbReference type="Gene3D" id="3.30.70.20">
    <property type="match status" value="2"/>
</dbReference>
<evidence type="ECO:0000313" key="7">
    <source>
        <dbReference type="EMBL" id="WMD16175.1"/>
    </source>
</evidence>
<keyword evidence="1" id="KW-0479">Metal-binding</keyword>
<dbReference type="EMBL" id="CP132968">
    <property type="protein sequence ID" value="WMD16175.1"/>
    <property type="molecule type" value="Genomic_DNA"/>
</dbReference>
<dbReference type="SUPFAM" id="SSF53920">
    <property type="entry name" value="Fe-only hydrogenase"/>
    <property type="match status" value="1"/>
</dbReference>
<dbReference type="GO" id="GO:0008901">
    <property type="term" value="F:ferredoxin hydrogenase activity"/>
    <property type="evidence" value="ECO:0007669"/>
    <property type="project" value="UniProtKB-EC"/>
</dbReference>
<dbReference type="AlphaFoldDB" id="A0A173QWH1"/>
<accession>A0A173QWH1</accession>
<evidence type="ECO:0000313" key="5">
    <source>
        <dbReference type="EMBL" id="CUM69628.1"/>
    </source>
</evidence>
<organism evidence="5 8">
    <name type="scientific">Anaerostipes hadrus</name>
    <dbReference type="NCBI Taxonomy" id="649756"/>
    <lineage>
        <taxon>Bacteria</taxon>
        <taxon>Bacillati</taxon>
        <taxon>Bacillota</taxon>
        <taxon>Clostridia</taxon>
        <taxon>Lachnospirales</taxon>
        <taxon>Lachnospiraceae</taxon>
        <taxon>Anaerostipes</taxon>
    </lineage>
</organism>
<dbReference type="InterPro" id="IPR017900">
    <property type="entry name" value="4Fe4S_Fe_S_CS"/>
</dbReference>
<evidence type="ECO:0000313" key="6">
    <source>
        <dbReference type="EMBL" id="NSJ78625.1"/>
    </source>
</evidence>
<dbReference type="RefSeq" id="WP_009203745.1">
    <property type="nucleotide sequence ID" value="NZ_BAABYN010000001.1"/>
</dbReference>
<evidence type="ECO:0000256" key="1">
    <source>
        <dbReference type="ARBA" id="ARBA00022723"/>
    </source>
</evidence>
<dbReference type="Gene3D" id="3.40.950.10">
    <property type="entry name" value="Fe-only Hydrogenase (Larger Subunit), Chain L, domain 3"/>
    <property type="match status" value="1"/>
</dbReference>
<dbReference type="CDD" id="cd10549">
    <property type="entry name" value="MtMvhB_like"/>
    <property type="match status" value="1"/>
</dbReference>
<keyword evidence="5" id="KW-0560">Oxidoreductase</keyword>
<dbReference type="InterPro" id="IPR009016">
    <property type="entry name" value="Fe_hydrogenase"/>
</dbReference>
<dbReference type="Proteomes" id="UP000095553">
    <property type="component" value="Unassembled WGS sequence"/>
</dbReference>
<reference evidence="6 9" key="2">
    <citation type="journal article" date="2020" name="Cell Host Microbe">
        <title>Functional and Genomic Variation between Human-Derived Isolates of Lachnospiraceae Reveals Inter- and Intra-Species Diversity.</title>
        <authorList>
            <person name="Sorbara M.T."/>
            <person name="Littmann E.R."/>
            <person name="Fontana E."/>
            <person name="Moody T.U."/>
            <person name="Kohout C.E."/>
            <person name="Gjonbalaj M."/>
            <person name="Eaton V."/>
            <person name="Seok R."/>
            <person name="Leiner I.M."/>
            <person name="Pamer E.G."/>
        </authorList>
    </citation>
    <scope>NUCLEOTIDE SEQUENCE [LARGE SCALE GENOMIC DNA]</scope>
    <source>
        <strain evidence="6 9">MSK.14.57</strain>
    </source>
</reference>
<evidence type="ECO:0000259" key="4">
    <source>
        <dbReference type="PROSITE" id="PS51379"/>
    </source>
</evidence>
<protein>
    <submittedName>
        <fullName evidence="6">4Fe-4S dicluster domain-containing protein</fullName>
    </submittedName>
    <submittedName>
        <fullName evidence="5">Iron hydrogenase 1</fullName>
        <ecNumber evidence="5">1.12.7.2</ecNumber>
    </submittedName>
</protein>
<evidence type="ECO:0000313" key="8">
    <source>
        <dbReference type="Proteomes" id="UP000095553"/>
    </source>
</evidence>
<reference evidence="6" key="3">
    <citation type="submission" date="2020-02" db="EMBL/GenBank/DDBJ databases">
        <authorList>
            <person name="Littmann E."/>
            <person name="Sorbara M."/>
        </authorList>
    </citation>
    <scope>NUCLEOTIDE SEQUENCE</scope>
    <source>
        <strain evidence="6">MSK.14.57</strain>
    </source>
</reference>
<evidence type="ECO:0000313" key="9">
    <source>
        <dbReference type="Proteomes" id="UP001644750"/>
    </source>
</evidence>
<sequence>MYDVTSIQNLKKDVLYFVAKASFEGTLEEERDLIPEKMIEGPEPTFRCCIYKEREIVRQRIRLAEGKAPGAEDDGNIVQVIKSACADCPISSYVVTNNCQNCLGKDCIKACRFGAIEPGHTRSRIDPQKCKECGMCAKACPYNAIAHVSRPCKDSCPVDAISYDEYGVSVIDEEKCIRCGQCAAKCPFGAIGTKTWITNVIADLKAGKKVYAILAPATEGQFGKDITMESWRQAVKKAGFEDLIEAGLGGDMTTCSEAEEWLEAYRNGEKKTTSCCPGFVNMIRKHYPDLADMISTTVSPMCAVSRMIKAKDPDAVTVFVGPCVAKKSEVADQKIEGNADYALNYNEILAILKAKDVELEPAENTYQDSTIFGKFYGNSGGVTDSVLEYMKETEQNEDIKVCKANGAAECKKALMFLQRGRLPEDFIEGMACEGGCVGGPSRNEEIIKARKVRETMIKSADDRKITDNLKRYDMDSFSMHR</sequence>
<evidence type="ECO:0000256" key="3">
    <source>
        <dbReference type="ARBA" id="ARBA00023014"/>
    </source>
</evidence>
<gene>
    <name evidence="5" type="ORF">ERS852571_00015</name>
    <name evidence="6" type="ORF">G5A72_03265</name>
    <name evidence="7" type="ORF">RBI15_12550</name>
</gene>
<dbReference type="InterPro" id="IPR017896">
    <property type="entry name" value="4Fe4S_Fe-S-bd"/>
</dbReference>
<dbReference type="PANTHER" id="PTHR11615">
    <property type="entry name" value="NITRATE, FORMATE, IRON DEHYDROGENASE"/>
    <property type="match status" value="1"/>
</dbReference>
<dbReference type="PROSITE" id="PS00198">
    <property type="entry name" value="4FE4S_FER_1"/>
    <property type="match status" value="1"/>
</dbReference>
<dbReference type="SUPFAM" id="SSF54862">
    <property type="entry name" value="4Fe-4S ferredoxins"/>
    <property type="match status" value="1"/>
</dbReference>
<dbReference type="EMBL" id="CYXY01000001">
    <property type="protein sequence ID" value="CUM69628.1"/>
    <property type="molecule type" value="Genomic_DNA"/>
</dbReference>
<dbReference type="GO" id="GO:0051536">
    <property type="term" value="F:iron-sulfur cluster binding"/>
    <property type="evidence" value="ECO:0007669"/>
    <property type="project" value="UniProtKB-KW"/>
</dbReference>
<dbReference type="Proteomes" id="UP001644750">
    <property type="component" value="Unassembled WGS sequence"/>
</dbReference>
<feature type="domain" description="4Fe-4S ferredoxin-type" evidence="4">
    <location>
        <begin position="121"/>
        <end position="150"/>
    </location>
</feature>
<reference evidence="7" key="4">
    <citation type="submission" date="2023-08" db="EMBL/GenBank/DDBJ databases">
        <title>Complete Genome Sequences of butyrate producing Anaerostipes hadrus strains BA1 and GIF7 isolated from the terminal ileum of a healthy lean male.</title>
        <authorList>
            <person name="Low A."/>
            <person name="Sheludchenko M."/>
            <person name="Cheng H.E."/>
            <person name="Koh X.Q."/>
            <person name="Lee J."/>
        </authorList>
    </citation>
    <scope>NUCLEOTIDE SEQUENCE</scope>
    <source>
        <strain evidence="7">BA1</strain>
    </source>
</reference>
<dbReference type="Pfam" id="PF02906">
    <property type="entry name" value="Fe_hyd_lg_C"/>
    <property type="match status" value="1"/>
</dbReference>
<evidence type="ECO:0000256" key="2">
    <source>
        <dbReference type="ARBA" id="ARBA00023004"/>
    </source>
</evidence>
<keyword evidence="9" id="KW-1185">Reference proteome</keyword>
<dbReference type="InterPro" id="IPR050340">
    <property type="entry name" value="Cytosolic_Fe-S_CAF"/>
</dbReference>
<name>A0A173QWH1_ANAHA</name>
<dbReference type="Proteomes" id="UP001243496">
    <property type="component" value="Chromosome"/>
</dbReference>
<dbReference type="NCBIfam" id="TIGR04105">
    <property type="entry name" value="FeFe_hydrog_B1"/>
    <property type="match status" value="1"/>
</dbReference>
<dbReference type="GO" id="GO:0046872">
    <property type="term" value="F:metal ion binding"/>
    <property type="evidence" value="ECO:0007669"/>
    <property type="project" value="UniProtKB-KW"/>
</dbReference>
<dbReference type="Pfam" id="PF00037">
    <property type="entry name" value="Fer4"/>
    <property type="match status" value="2"/>
</dbReference>
<reference evidence="5 8" key="1">
    <citation type="submission" date="2015-09" db="EMBL/GenBank/DDBJ databases">
        <authorList>
            <consortium name="Pathogen Informatics"/>
        </authorList>
    </citation>
    <scope>NUCLEOTIDE SEQUENCE [LARGE SCALE GENOMIC DNA]</scope>
    <source>
        <strain evidence="5 8">2789STDY5834959</strain>
    </source>
</reference>
<feature type="domain" description="4Fe-4S ferredoxin-type" evidence="4">
    <location>
        <begin position="167"/>
        <end position="196"/>
    </location>
</feature>
<keyword evidence="2" id="KW-0408">Iron</keyword>
<dbReference type="EMBL" id="JAAITB010000005">
    <property type="protein sequence ID" value="NSJ78625.1"/>
    <property type="molecule type" value="Genomic_DNA"/>
</dbReference>
<proteinExistence type="predicted"/>
<dbReference type="InterPro" id="IPR027631">
    <property type="entry name" value="Mono_FeFe_hydrog"/>
</dbReference>